<organism evidence="2 3">
    <name type="scientific">Nakamurella flava</name>
    <dbReference type="NCBI Taxonomy" id="2576308"/>
    <lineage>
        <taxon>Bacteria</taxon>
        <taxon>Bacillati</taxon>
        <taxon>Actinomycetota</taxon>
        <taxon>Actinomycetes</taxon>
        <taxon>Nakamurellales</taxon>
        <taxon>Nakamurellaceae</taxon>
        <taxon>Nakamurella</taxon>
    </lineage>
</organism>
<name>A0A4U6QFE9_9ACTN</name>
<feature type="region of interest" description="Disordered" evidence="1">
    <location>
        <begin position="414"/>
        <end position="438"/>
    </location>
</feature>
<evidence type="ECO:0000313" key="3">
    <source>
        <dbReference type="Proteomes" id="UP000306985"/>
    </source>
</evidence>
<keyword evidence="3" id="KW-1185">Reference proteome</keyword>
<protein>
    <recommendedName>
        <fullName evidence="4">SIS domain-containing protein</fullName>
    </recommendedName>
</protein>
<dbReference type="RefSeq" id="WP_137450583.1">
    <property type="nucleotide sequence ID" value="NZ_SZZH01000003.1"/>
</dbReference>
<comment type="caution">
    <text evidence="2">The sequence shown here is derived from an EMBL/GenBank/DDBJ whole genome shotgun (WGS) entry which is preliminary data.</text>
</comment>
<evidence type="ECO:0000313" key="2">
    <source>
        <dbReference type="EMBL" id="TKV58923.1"/>
    </source>
</evidence>
<dbReference type="GO" id="GO:0097367">
    <property type="term" value="F:carbohydrate derivative binding"/>
    <property type="evidence" value="ECO:0007669"/>
    <property type="project" value="InterPro"/>
</dbReference>
<evidence type="ECO:0008006" key="4">
    <source>
        <dbReference type="Google" id="ProtNLM"/>
    </source>
</evidence>
<accession>A0A4U6QFE9</accession>
<reference evidence="2 3" key="1">
    <citation type="submission" date="2019-05" db="EMBL/GenBank/DDBJ databases">
        <title>Nakamurella sp. N5BH11, whole genome shotgun sequence.</title>
        <authorList>
            <person name="Tuo L."/>
        </authorList>
    </citation>
    <scope>NUCLEOTIDE SEQUENCE [LARGE SCALE GENOMIC DNA]</scope>
    <source>
        <strain evidence="2 3">N5BH11</strain>
    </source>
</reference>
<dbReference type="AlphaFoldDB" id="A0A4U6QFE9"/>
<dbReference type="EMBL" id="SZZH01000003">
    <property type="protein sequence ID" value="TKV58923.1"/>
    <property type="molecule type" value="Genomic_DNA"/>
</dbReference>
<sequence>MTGPQGLHDIARRPWDVGSDLLPAAALAGAQVRAVADQLSRLPSLDRPRALVVVGSGAPAAVALLTAVIGPGCPVPIVAAPSLPPWVGPLDVVVVLATTVDDHAAAEALAVAVRRGASVITRCAADGPVPAMAGRAGTGVLVPTIAVPEALAAAGRLALLVGVAGAAGLLPAVDVSPAALADLADQVDGIAVACHPNTDFFVNPALLLAEHVLGGPPVFIGLDPVGDAVAEHAVLAFAALGGRPVTALRSTDVPAAAPLVARMAAGSADLFADPFADDEPDWADPADRAAVVLVGTPDAVSGELLGGPGPTGRPPLAPDALPRALRLGADEVAVPGRPDDDPFAAPAALPGSGRAAGPRSPVQHRLAALLDLLARVDFAAVYTGLVTGARPPSDAPEGLGPAGAALFRPVVTAGARLEGPPGDRSGTVSGAEWPPRWS</sequence>
<dbReference type="InterPro" id="IPR046348">
    <property type="entry name" value="SIS_dom_sf"/>
</dbReference>
<dbReference type="SUPFAM" id="SSF53697">
    <property type="entry name" value="SIS domain"/>
    <property type="match status" value="1"/>
</dbReference>
<dbReference type="OrthoDB" id="5241724at2"/>
<dbReference type="GO" id="GO:1901135">
    <property type="term" value="P:carbohydrate derivative metabolic process"/>
    <property type="evidence" value="ECO:0007669"/>
    <property type="project" value="InterPro"/>
</dbReference>
<proteinExistence type="predicted"/>
<dbReference type="Proteomes" id="UP000306985">
    <property type="component" value="Unassembled WGS sequence"/>
</dbReference>
<evidence type="ECO:0000256" key="1">
    <source>
        <dbReference type="SAM" id="MobiDB-lite"/>
    </source>
</evidence>
<feature type="region of interest" description="Disordered" evidence="1">
    <location>
        <begin position="332"/>
        <end position="359"/>
    </location>
</feature>
<gene>
    <name evidence="2" type="ORF">FDO65_15655</name>
</gene>